<dbReference type="OrthoDB" id="7586044at2"/>
<dbReference type="Proteomes" id="UP000032305">
    <property type="component" value="Unassembled WGS sequence"/>
</dbReference>
<dbReference type="eggNOG" id="ENOG5032DK4">
    <property type="taxonomic scope" value="Bacteria"/>
</dbReference>
<keyword evidence="3" id="KW-1185">Reference proteome</keyword>
<evidence type="ECO:0000313" key="2">
    <source>
        <dbReference type="EMBL" id="GAM00789.1"/>
    </source>
</evidence>
<feature type="domain" description="Short chain dehydrogenase-like proteobacteria" evidence="1">
    <location>
        <begin position="23"/>
        <end position="91"/>
    </location>
</feature>
<name>A0A0A1W7E0_9SPHN</name>
<sequence length="95" mass="9270">MTARRVDLAPDADIAGVVAGHPGEDLVLVIRPGRGALSQAMLEAAIAPLAIAAAPGARINAVIPAEGAAEEAVAAAVDYLAAAHAVTGQSLIVGV</sequence>
<dbReference type="InterPro" id="IPR048623">
    <property type="entry name" value="SDR-like_proteobact"/>
</dbReference>
<gene>
    <name evidence="2" type="ORF">SP5_036_00060</name>
</gene>
<evidence type="ECO:0000313" key="3">
    <source>
        <dbReference type="Proteomes" id="UP000032305"/>
    </source>
</evidence>
<organism evidence="2 3">
    <name type="scientific">Sphingomonas parapaucimobilis NBRC 15100</name>
    <dbReference type="NCBI Taxonomy" id="1219049"/>
    <lineage>
        <taxon>Bacteria</taxon>
        <taxon>Pseudomonadati</taxon>
        <taxon>Pseudomonadota</taxon>
        <taxon>Alphaproteobacteria</taxon>
        <taxon>Sphingomonadales</taxon>
        <taxon>Sphingomonadaceae</taxon>
        <taxon>Sphingomonas</taxon>
    </lineage>
</organism>
<dbReference type="EMBL" id="BBPI01000036">
    <property type="protein sequence ID" value="GAM00789.1"/>
    <property type="molecule type" value="Genomic_DNA"/>
</dbReference>
<proteinExistence type="predicted"/>
<dbReference type="AlphaFoldDB" id="A0A0A1W7E0"/>
<reference evidence="2 3" key="1">
    <citation type="submission" date="2014-11" db="EMBL/GenBank/DDBJ databases">
        <title>Whole genome shotgun sequence of Sphingomonas parapaucimobilis NBRC 15100.</title>
        <authorList>
            <person name="Katano-Makiyama Y."/>
            <person name="Hosoyama A."/>
            <person name="Hashimoto M."/>
            <person name="Hosoyama Y."/>
            <person name="Noguchi M."/>
            <person name="Numata M."/>
            <person name="Tsuchikane K."/>
            <person name="Hirakata S."/>
            <person name="Uohara A."/>
            <person name="Shimodaira J."/>
            <person name="Ohji S."/>
            <person name="Ichikawa N."/>
            <person name="Kimura A."/>
            <person name="Yamazoe A."/>
            <person name="Fujita N."/>
        </authorList>
    </citation>
    <scope>NUCLEOTIDE SEQUENCE [LARGE SCALE GENOMIC DNA]</scope>
    <source>
        <strain evidence="2 3">NBRC 15100</strain>
    </source>
</reference>
<protein>
    <recommendedName>
        <fullName evidence="1">Short chain dehydrogenase-like proteobacteria domain-containing protein</fullName>
    </recommendedName>
</protein>
<dbReference type="Pfam" id="PF21777">
    <property type="entry name" value="SDR-like"/>
    <property type="match status" value="1"/>
</dbReference>
<accession>A0A0A1W7E0</accession>
<evidence type="ECO:0000259" key="1">
    <source>
        <dbReference type="Pfam" id="PF21777"/>
    </source>
</evidence>
<dbReference type="RefSeq" id="WP_042486333.1">
    <property type="nucleotide sequence ID" value="NZ_BBPI01000036.1"/>
</dbReference>
<comment type="caution">
    <text evidence="2">The sequence shown here is derived from an EMBL/GenBank/DDBJ whole genome shotgun (WGS) entry which is preliminary data.</text>
</comment>